<dbReference type="EMBL" id="AP014648">
    <property type="protein sequence ID" value="BAQ16704.1"/>
    <property type="molecule type" value="Genomic_DNA"/>
</dbReference>
<dbReference type="HOGENOM" id="CLU_112034_3_1_5"/>
<evidence type="ECO:0000313" key="1">
    <source>
        <dbReference type="EMBL" id="BAQ16704.1"/>
    </source>
</evidence>
<evidence type="ECO:0000313" key="2">
    <source>
        <dbReference type="Proteomes" id="UP000031643"/>
    </source>
</evidence>
<organism evidence="1 2">
    <name type="scientific">Methyloceanibacter caenitepidi</name>
    <dbReference type="NCBI Taxonomy" id="1384459"/>
    <lineage>
        <taxon>Bacteria</taxon>
        <taxon>Pseudomonadati</taxon>
        <taxon>Pseudomonadota</taxon>
        <taxon>Alphaproteobacteria</taxon>
        <taxon>Hyphomicrobiales</taxon>
        <taxon>Hyphomicrobiaceae</taxon>
        <taxon>Methyloceanibacter</taxon>
    </lineage>
</organism>
<reference evidence="1 2" key="1">
    <citation type="submission" date="2014-09" db="EMBL/GenBank/DDBJ databases">
        <title>Genome sequencing of Methyloceanibacter caenitepidi Gela4.</title>
        <authorList>
            <person name="Takeuchi M."/>
            <person name="Susumu S."/>
            <person name="Kamagata Y."/>
            <person name="Oshima K."/>
            <person name="Hattori M."/>
            <person name="Iwasaki W."/>
        </authorList>
    </citation>
    <scope>NUCLEOTIDE SEQUENCE [LARGE SCALE GENOMIC DNA]</scope>
    <source>
        <strain evidence="1 2">Gela4</strain>
    </source>
</reference>
<dbReference type="AlphaFoldDB" id="A0A0A8K3Y1"/>
<name>A0A0A8K3Y1_9HYPH</name>
<proteinExistence type="predicted"/>
<keyword evidence="2" id="KW-1185">Reference proteome</keyword>
<dbReference type="STRING" id="1384459.GL4_1246"/>
<protein>
    <submittedName>
        <fullName evidence="1">CopG protein</fullName>
    </submittedName>
</protein>
<sequence length="90" mass="9649">MNNLAEMSLDAGVPEGFQGCHLIKLNGYVFEGHLTSEIIKRFLAEKPRDTIGLSIPGMPSGVPGMEGPKEGPIKVYAVKKDGTTSIYATQ</sequence>
<gene>
    <name evidence="1" type="ORF">GL4_1246</name>
</gene>
<dbReference type="InterPro" id="IPR007332">
    <property type="entry name" value="DUF411"/>
</dbReference>
<accession>A0A0A8K3Y1</accession>
<dbReference type="Pfam" id="PF04214">
    <property type="entry name" value="DUF411"/>
    <property type="match status" value="1"/>
</dbReference>
<dbReference type="KEGG" id="mcg:GL4_1246"/>
<dbReference type="Proteomes" id="UP000031643">
    <property type="component" value="Chromosome"/>
</dbReference>